<keyword evidence="3" id="KW-0812">Transmembrane</keyword>
<keyword evidence="6" id="KW-0472">Membrane</keyword>
<protein>
    <submittedName>
        <fullName evidence="10">Uncharacterized protein</fullName>
    </submittedName>
</protein>
<evidence type="ECO:0000256" key="7">
    <source>
        <dbReference type="SAM" id="MobiDB-lite"/>
    </source>
</evidence>
<feature type="region of interest" description="Disordered" evidence="7">
    <location>
        <begin position="487"/>
        <end position="506"/>
    </location>
</feature>
<evidence type="ECO:0000256" key="6">
    <source>
        <dbReference type="ARBA" id="ARBA00023136"/>
    </source>
</evidence>
<evidence type="ECO:0000259" key="9">
    <source>
        <dbReference type="Pfam" id="PF14416"/>
    </source>
</evidence>
<dbReference type="OMA" id="NTIDAKP"/>
<reference evidence="10" key="3">
    <citation type="submission" date="2023-03" db="UniProtKB">
        <authorList>
            <consortium name="EnsemblPlants"/>
        </authorList>
    </citation>
    <scope>IDENTIFICATION</scope>
    <source>
        <strain evidence="10">cv. Chiifu-401-42</strain>
    </source>
</reference>
<dbReference type="InterPro" id="IPR026057">
    <property type="entry name" value="TBL_C"/>
</dbReference>
<dbReference type="GO" id="GO:0005794">
    <property type="term" value="C:Golgi apparatus"/>
    <property type="evidence" value="ECO:0000318"/>
    <property type="project" value="GO_Central"/>
</dbReference>
<feature type="region of interest" description="Disordered" evidence="7">
    <location>
        <begin position="438"/>
        <end position="477"/>
    </location>
</feature>
<feature type="domain" description="Trichome birefringence-like N-terminal" evidence="9">
    <location>
        <begin position="584"/>
        <end position="636"/>
    </location>
</feature>
<dbReference type="PANTHER" id="PTHR32285">
    <property type="entry name" value="PROTEIN TRICHOME BIREFRINGENCE-LIKE 9-RELATED"/>
    <property type="match status" value="1"/>
</dbReference>
<evidence type="ECO:0000256" key="4">
    <source>
        <dbReference type="ARBA" id="ARBA00022968"/>
    </source>
</evidence>
<proteinExistence type="inferred from homology"/>
<dbReference type="eggNOG" id="KOG1075">
    <property type="taxonomic scope" value="Eukaryota"/>
</dbReference>
<dbReference type="Pfam" id="PF14416">
    <property type="entry name" value="PMR5N"/>
    <property type="match status" value="1"/>
</dbReference>
<sequence>MDPIFDSLGKRLGNVGLIDARAAKVQVEINMDRPLRFALRAQLPTGEIVPVKLVYSNLHRYCRHCRHVSHEVESCPQLPEAERTEKSSRLEEDRDHPNFNRIDAQRKGETSKRPLPQPFKDRRSGEDTHKDTRDSVWKRIDSRYDPRVDHRPSSKYDHRHDSKPVDRKRDPPTRDSYNKRRYDESFLSSKQREASRRERDKGKDREISPSKTDTRELAKEIAREPLPVAALPQQSEPIPTAVPARQATVSPELTRDRPFRLNLQKKAFTDLKQKEKILDEDEVSDEGSSARKSLIFEAPPHPPSVNLPITLAKDTSIKETPKSWYDMTLEEDGSMTEEAMNTKGPSQSPNNSTLPLTERILEEEDWLDDGNDFGDVDGNDFGEEDIDLMEEDDLLGEELRIENEKHLQIDDSGIERADGGATLEITDGSGLGKVVESTVDAKNKTPTKGASSSSDRVSGSSASMKKKRGSRSPSAFGVSLRQRNLKAGLGSPKSLTAGPGPNGSKKTYAWDDRHATMKSSSVFWESSEKTQRWIASNMGRSSPFLSPFLCITLFFTVFLVYHQSPFRSISDQNVPTPQPQIDPECNLFKGHWVPDKRGSLYTNSSCSTIPASKNCIKHGRSDRDFLFWRWKPDGCDLPRFNPKAFLSMVRGKKMSFIGDYVARNHMESLLCLLSMEETPREIYKDGEDRNRIWYFPSHDFTQSTSWTKFLVAGQERVDSNKTGTGLFDIDLAKMDEGWSKGLPNTDISIVSAAHRFFRPIIIHRGDETLGCIYCNLPNMTQISPDEGFKLVYSALFKHISECKNCKEDLVTVLRTISPSHFENGTWDTGGACSRISPFGENQIDLQSNEMKIRTSQIQQLEGVTKGDYEGKKFAVLDVTKVMLMRPDGHPNGHWGNKWMKGYNDCVHWCLPGPIDAWNEFLMAVIRQLR</sequence>
<dbReference type="EnsemblPlants" id="Bra033038.1">
    <property type="protein sequence ID" value="Bra033038.1-P"/>
    <property type="gene ID" value="Bra033038"/>
</dbReference>
<feature type="domain" description="Trichome birefringence-like C-terminal" evidence="8">
    <location>
        <begin position="637"/>
        <end position="923"/>
    </location>
</feature>
<comment type="similarity">
    <text evidence="2">Belongs to the PC-esterase family. TBL subfamily.</text>
</comment>
<evidence type="ECO:0000256" key="5">
    <source>
        <dbReference type="ARBA" id="ARBA00022989"/>
    </source>
</evidence>
<dbReference type="GO" id="GO:0016020">
    <property type="term" value="C:membrane"/>
    <property type="evidence" value="ECO:0007669"/>
    <property type="project" value="UniProtKB-SubCell"/>
</dbReference>
<dbReference type="GO" id="GO:0016413">
    <property type="term" value="F:O-acetyltransferase activity"/>
    <property type="evidence" value="ECO:0000318"/>
    <property type="project" value="GO_Central"/>
</dbReference>
<dbReference type="InParanoid" id="M4EW55"/>
<evidence type="ECO:0000259" key="8">
    <source>
        <dbReference type="Pfam" id="PF13839"/>
    </source>
</evidence>
<keyword evidence="4" id="KW-0735">Signal-anchor</keyword>
<reference evidence="10 11" key="2">
    <citation type="journal article" date="2018" name="Hortic Res">
        <title>Improved Brassica rapa reference genome by single-molecule sequencing and chromosome conformation capture technologies.</title>
        <authorList>
            <person name="Zhang L."/>
            <person name="Cai X."/>
            <person name="Wu J."/>
            <person name="Liu M."/>
            <person name="Grob S."/>
            <person name="Cheng F."/>
            <person name="Liang J."/>
            <person name="Cai C."/>
            <person name="Liu Z."/>
            <person name="Liu B."/>
            <person name="Wang F."/>
            <person name="Li S."/>
            <person name="Liu F."/>
            <person name="Li X."/>
            <person name="Cheng L."/>
            <person name="Yang W."/>
            <person name="Li M.H."/>
            <person name="Grossniklaus U."/>
            <person name="Zheng H."/>
            <person name="Wang X."/>
        </authorList>
    </citation>
    <scope>NUCLEOTIDE SEQUENCE [LARGE SCALE GENOMIC DNA]</scope>
    <source>
        <strain evidence="10 11">cv. Chiifu-401-42</strain>
    </source>
</reference>
<dbReference type="Proteomes" id="UP000011750">
    <property type="component" value="Chromosome A02"/>
</dbReference>
<reference evidence="10 11" key="1">
    <citation type="journal article" date="2011" name="Nat. Genet.">
        <title>The genome of the mesopolyploid crop species Brassica rapa.</title>
        <authorList>
            <consortium name="Brassica rapa Genome Sequencing Project Consortium"/>
            <person name="Wang X."/>
            <person name="Wang H."/>
            <person name="Wang J."/>
            <person name="Sun R."/>
            <person name="Wu J."/>
            <person name="Liu S."/>
            <person name="Bai Y."/>
            <person name="Mun J.H."/>
            <person name="Bancroft I."/>
            <person name="Cheng F."/>
            <person name="Huang S."/>
            <person name="Li X."/>
            <person name="Hua W."/>
            <person name="Wang J."/>
            <person name="Wang X."/>
            <person name="Freeling M."/>
            <person name="Pires J.C."/>
            <person name="Paterson A.H."/>
            <person name="Chalhoub B."/>
            <person name="Wang B."/>
            <person name="Hayward A."/>
            <person name="Sharpe A.G."/>
            <person name="Park B.S."/>
            <person name="Weisshaar B."/>
            <person name="Liu B."/>
            <person name="Li B."/>
            <person name="Liu B."/>
            <person name="Tong C."/>
            <person name="Song C."/>
            <person name="Duran C."/>
            <person name="Peng C."/>
            <person name="Geng C."/>
            <person name="Koh C."/>
            <person name="Lin C."/>
            <person name="Edwards D."/>
            <person name="Mu D."/>
            <person name="Shen D."/>
            <person name="Soumpourou E."/>
            <person name="Li F."/>
            <person name="Fraser F."/>
            <person name="Conant G."/>
            <person name="Lassalle G."/>
            <person name="King G.J."/>
            <person name="Bonnema G."/>
            <person name="Tang H."/>
            <person name="Wang H."/>
            <person name="Belcram H."/>
            <person name="Zhou H."/>
            <person name="Hirakawa H."/>
            <person name="Abe H."/>
            <person name="Guo H."/>
            <person name="Wang H."/>
            <person name="Jin H."/>
            <person name="Parkin I.A."/>
            <person name="Batley J."/>
            <person name="Kim J.S."/>
            <person name="Just J."/>
            <person name="Li J."/>
            <person name="Xu J."/>
            <person name="Deng J."/>
            <person name="Kim J.A."/>
            <person name="Li J."/>
            <person name="Yu J."/>
            <person name="Meng J."/>
            <person name="Wang J."/>
            <person name="Min J."/>
            <person name="Poulain J."/>
            <person name="Wang J."/>
            <person name="Hatakeyama K."/>
            <person name="Wu K."/>
            <person name="Wang L."/>
            <person name="Fang L."/>
            <person name="Trick M."/>
            <person name="Links M.G."/>
            <person name="Zhao M."/>
            <person name="Jin M."/>
            <person name="Ramchiary N."/>
            <person name="Drou N."/>
            <person name="Berkman P.J."/>
            <person name="Cai Q."/>
            <person name="Huang Q."/>
            <person name="Li R."/>
            <person name="Tabata S."/>
            <person name="Cheng S."/>
            <person name="Zhang S."/>
            <person name="Zhang S."/>
            <person name="Huang S."/>
            <person name="Sato S."/>
            <person name="Sun S."/>
            <person name="Kwon S.J."/>
            <person name="Choi S.R."/>
            <person name="Lee T.H."/>
            <person name="Fan W."/>
            <person name="Zhao X."/>
            <person name="Tan X."/>
            <person name="Xu X."/>
            <person name="Wang Y."/>
            <person name="Qiu Y."/>
            <person name="Yin Y."/>
            <person name="Li Y."/>
            <person name="Du Y."/>
            <person name="Liao Y."/>
            <person name="Lim Y."/>
            <person name="Narusaka Y."/>
            <person name="Wang Y."/>
            <person name="Wang Z."/>
            <person name="Li Z."/>
            <person name="Wang Z."/>
            <person name="Xiong Z."/>
            <person name="Zhang Z."/>
        </authorList>
    </citation>
    <scope>NUCLEOTIDE SEQUENCE [LARGE SCALE GENOMIC DNA]</scope>
    <source>
        <strain evidence="10 11">cv. Chiifu-401-42</strain>
    </source>
</reference>
<feature type="region of interest" description="Disordered" evidence="7">
    <location>
        <begin position="334"/>
        <end position="354"/>
    </location>
</feature>
<name>M4EW55_BRACM</name>
<organism evidence="10 11">
    <name type="scientific">Brassica campestris</name>
    <name type="common">Field mustard</name>
    <dbReference type="NCBI Taxonomy" id="3711"/>
    <lineage>
        <taxon>Eukaryota</taxon>
        <taxon>Viridiplantae</taxon>
        <taxon>Streptophyta</taxon>
        <taxon>Embryophyta</taxon>
        <taxon>Tracheophyta</taxon>
        <taxon>Spermatophyta</taxon>
        <taxon>Magnoliopsida</taxon>
        <taxon>eudicotyledons</taxon>
        <taxon>Gunneridae</taxon>
        <taxon>Pentapetalae</taxon>
        <taxon>rosids</taxon>
        <taxon>malvids</taxon>
        <taxon>Brassicales</taxon>
        <taxon>Brassicaceae</taxon>
        <taxon>Brassiceae</taxon>
        <taxon>Brassica</taxon>
    </lineage>
</organism>
<evidence type="ECO:0000313" key="11">
    <source>
        <dbReference type="Proteomes" id="UP000011750"/>
    </source>
</evidence>
<feature type="region of interest" description="Disordered" evidence="7">
    <location>
        <begin position="72"/>
        <end position="256"/>
    </location>
</feature>
<evidence type="ECO:0000256" key="1">
    <source>
        <dbReference type="ARBA" id="ARBA00004167"/>
    </source>
</evidence>
<dbReference type="Pfam" id="PF13839">
    <property type="entry name" value="PC-Esterase"/>
    <property type="match status" value="1"/>
</dbReference>
<feature type="compositionally biased region" description="Basic and acidic residues" evidence="7">
    <location>
        <begin position="119"/>
        <end position="223"/>
    </location>
</feature>
<dbReference type="Gramene" id="Bra033038.1">
    <property type="protein sequence ID" value="Bra033038.1-P"/>
    <property type="gene ID" value="Bra033038"/>
</dbReference>
<evidence type="ECO:0000313" key="10">
    <source>
        <dbReference type="EnsemblPlants" id="Bra033038.1-P"/>
    </source>
</evidence>
<dbReference type="STRING" id="51351.M4EW55"/>
<feature type="compositionally biased region" description="Basic and acidic residues" evidence="7">
    <location>
        <begin position="80"/>
        <end position="112"/>
    </location>
</feature>
<accession>M4EW55</accession>
<comment type="subcellular location">
    <subcellularLocation>
        <location evidence="1">Membrane</location>
        <topology evidence="1">Single-pass membrane protein</topology>
    </subcellularLocation>
</comment>
<dbReference type="InterPro" id="IPR029962">
    <property type="entry name" value="TBL"/>
</dbReference>
<evidence type="ECO:0000256" key="2">
    <source>
        <dbReference type="ARBA" id="ARBA00007727"/>
    </source>
</evidence>
<dbReference type="InterPro" id="IPR025846">
    <property type="entry name" value="TBL_N"/>
</dbReference>
<dbReference type="PANTHER" id="PTHR32285:SF262">
    <property type="entry name" value="TRICHOME BIREFRINGENCE-LIKE N-TERMINAL DOMAIN-CONTAINING PROTEIN"/>
    <property type="match status" value="1"/>
</dbReference>
<dbReference type="AlphaFoldDB" id="M4EW55"/>
<dbReference type="HOGENOM" id="CLU_314838_0_0_1"/>
<keyword evidence="5" id="KW-1133">Transmembrane helix</keyword>
<keyword evidence="11" id="KW-1185">Reference proteome</keyword>
<feature type="compositionally biased region" description="Polar residues" evidence="7">
    <location>
        <begin position="343"/>
        <end position="354"/>
    </location>
</feature>
<evidence type="ECO:0000256" key="3">
    <source>
        <dbReference type="ARBA" id="ARBA00022692"/>
    </source>
</evidence>
<feature type="compositionally biased region" description="Low complexity" evidence="7">
    <location>
        <begin position="451"/>
        <end position="463"/>
    </location>
</feature>